<reference evidence="2 3" key="1">
    <citation type="journal article" date="2021" name="Nat. Plants">
        <title>The Taxus genome provides insights into paclitaxel biosynthesis.</title>
        <authorList>
            <person name="Xiong X."/>
            <person name="Gou J."/>
            <person name="Liao Q."/>
            <person name="Li Y."/>
            <person name="Zhou Q."/>
            <person name="Bi G."/>
            <person name="Li C."/>
            <person name="Du R."/>
            <person name="Wang X."/>
            <person name="Sun T."/>
            <person name="Guo L."/>
            <person name="Liang H."/>
            <person name="Lu P."/>
            <person name="Wu Y."/>
            <person name="Zhang Z."/>
            <person name="Ro D.K."/>
            <person name="Shang Y."/>
            <person name="Huang S."/>
            <person name="Yan J."/>
        </authorList>
    </citation>
    <scope>NUCLEOTIDE SEQUENCE [LARGE SCALE GENOMIC DNA]</scope>
    <source>
        <strain evidence="2">Ta-2019</strain>
    </source>
</reference>
<evidence type="ECO:0000313" key="2">
    <source>
        <dbReference type="EMBL" id="KAH9329725.1"/>
    </source>
</evidence>
<dbReference type="AlphaFoldDB" id="A0AA38GYF4"/>
<feature type="non-terminal residue" evidence="2">
    <location>
        <position position="65"/>
    </location>
</feature>
<feature type="non-terminal residue" evidence="2">
    <location>
        <position position="1"/>
    </location>
</feature>
<dbReference type="Proteomes" id="UP000824469">
    <property type="component" value="Unassembled WGS sequence"/>
</dbReference>
<dbReference type="EMBL" id="JAHRHJ020000001">
    <property type="protein sequence ID" value="KAH9329725.1"/>
    <property type="molecule type" value="Genomic_DNA"/>
</dbReference>
<accession>A0AA38GYF4</accession>
<feature type="region of interest" description="Disordered" evidence="1">
    <location>
        <begin position="42"/>
        <end position="65"/>
    </location>
</feature>
<comment type="caution">
    <text evidence="2">The sequence shown here is derived from an EMBL/GenBank/DDBJ whole genome shotgun (WGS) entry which is preliminary data.</text>
</comment>
<sequence length="65" mass="7591">HAMWKNVSCYYKNYTPTTHDTKDCRLNDQIHEAIDHNVYQTSLASNSKNDDHHYEEHADGGTRGR</sequence>
<proteinExistence type="predicted"/>
<evidence type="ECO:0000256" key="1">
    <source>
        <dbReference type="SAM" id="MobiDB-lite"/>
    </source>
</evidence>
<evidence type="ECO:0000313" key="3">
    <source>
        <dbReference type="Proteomes" id="UP000824469"/>
    </source>
</evidence>
<protein>
    <submittedName>
        <fullName evidence="2">Uncharacterized protein</fullName>
    </submittedName>
</protein>
<gene>
    <name evidence="2" type="ORF">KI387_001833</name>
</gene>
<keyword evidence="3" id="KW-1185">Reference proteome</keyword>
<name>A0AA38GYF4_TAXCH</name>
<feature type="compositionally biased region" description="Basic and acidic residues" evidence="1">
    <location>
        <begin position="48"/>
        <end position="65"/>
    </location>
</feature>
<organism evidence="2 3">
    <name type="scientific">Taxus chinensis</name>
    <name type="common">Chinese yew</name>
    <name type="synonym">Taxus wallichiana var. chinensis</name>
    <dbReference type="NCBI Taxonomy" id="29808"/>
    <lineage>
        <taxon>Eukaryota</taxon>
        <taxon>Viridiplantae</taxon>
        <taxon>Streptophyta</taxon>
        <taxon>Embryophyta</taxon>
        <taxon>Tracheophyta</taxon>
        <taxon>Spermatophyta</taxon>
        <taxon>Pinopsida</taxon>
        <taxon>Pinidae</taxon>
        <taxon>Conifers II</taxon>
        <taxon>Cupressales</taxon>
        <taxon>Taxaceae</taxon>
        <taxon>Taxus</taxon>
    </lineage>
</organism>